<dbReference type="Proteomes" id="UP000251800">
    <property type="component" value="Unassembled WGS sequence"/>
</dbReference>
<dbReference type="AlphaFoldDB" id="A0A383XR09"/>
<accession>A0A383XR09</accession>
<comment type="caution">
    <text evidence="2">The sequence shown here is derived from an EMBL/GenBank/DDBJ whole genome shotgun (WGS) entry which is preliminary data.</text>
</comment>
<evidence type="ECO:0000313" key="2">
    <source>
        <dbReference type="EMBL" id="PWN55063.1"/>
    </source>
</evidence>
<name>A0A383XR09_9GAMM</name>
<sequence length="319" mass="36712">MLSRVADNLFWFGRYVQRAENTARLASVHANLILDMPRRVVVAWESVVDITGSRAGFLERYDDFSEANVVRFLLVDDANPGSILSSLSNARQILRSSRDITPREIWEEINKLYWFVRDATPQALERRRRSDFLERVIRSCLLVDGMLHENMSRDLAYRFLSLGSSLEQADMTSRIVDASAIGLLPQRQDDLLPFSNIQWRSVLMSLTAYQMYRRQVRRRVSGPKVVQFLIQDRDFPRSVAWNLDAICQTLSRIPNHDQPLRVARTIRSRIAEADLAALPQSQVSDYVDDLQGRLAQLGNVITEHYFRPELAQESASQSQ</sequence>
<feature type="domain" description="DUF403" evidence="1">
    <location>
        <begin position="1"/>
        <end position="306"/>
    </location>
</feature>
<keyword evidence="3" id="KW-1185">Reference proteome</keyword>
<dbReference type="OrthoDB" id="9803532at2"/>
<protein>
    <recommendedName>
        <fullName evidence="1">DUF403 domain-containing protein</fullName>
    </recommendedName>
</protein>
<evidence type="ECO:0000259" key="1">
    <source>
        <dbReference type="Pfam" id="PF04168"/>
    </source>
</evidence>
<gene>
    <name evidence="2" type="ORF">DEH80_14410</name>
</gene>
<dbReference type="InterPro" id="IPR051680">
    <property type="entry name" value="ATP-dep_Glu-Cys_Ligase-2"/>
</dbReference>
<dbReference type="Pfam" id="PF04168">
    <property type="entry name" value="Alpha-E"/>
    <property type="match status" value="1"/>
</dbReference>
<dbReference type="PANTHER" id="PTHR34595:SF7">
    <property type="entry name" value="SLL1039 PROTEIN"/>
    <property type="match status" value="1"/>
</dbReference>
<dbReference type="InterPro" id="IPR007296">
    <property type="entry name" value="DUF403"/>
</dbReference>
<dbReference type="PANTHER" id="PTHR34595">
    <property type="entry name" value="BLR5612 PROTEIN"/>
    <property type="match status" value="1"/>
</dbReference>
<dbReference type="RefSeq" id="WP_109721214.1">
    <property type="nucleotide sequence ID" value="NZ_QEQK01000014.1"/>
</dbReference>
<proteinExistence type="predicted"/>
<evidence type="ECO:0000313" key="3">
    <source>
        <dbReference type="Proteomes" id="UP000251800"/>
    </source>
</evidence>
<dbReference type="EMBL" id="QEQK01000014">
    <property type="protein sequence ID" value="PWN55063.1"/>
    <property type="molecule type" value="Genomic_DNA"/>
</dbReference>
<organism evidence="2 3">
    <name type="scientific">Abyssibacter profundi</name>
    <dbReference type="NCBI Taxonomy" id="2182787"/>
    <lineage>
        <taxon>Bacteria</taxon>
        <taxon>Pseudomonadati</taxon>
        <taxon>Pseudomonadota</taxon>
        <taxon>Gammaproteobacteria</taxon>
        <taxon>Chromatiales</taxon>
        <taxon>Oceanococcaceae</taxon>
        <taxon>Abyssibacter</taxon>
    </lineage>
</organism>
<reference evidence="2 3" key="1">
    <citation type="submission" date="2018-05" db="EMBL/GenBank/DDBJ databases">
        <title>Abyssibacter profundi OUC007T gen. nov., sp. nov, a marine bacterium isolated from seawater of the Mariana Trench.</title>
        <authorList>
            <person name="Zhou S."/>
        </authorList>
    </citation>
    <scope>NUCLEOTIDE SEQUENCE [LARGE SCALE GENOMIC DNA]</scope>
    <source>
        <strain evidence="2 3">OUC007</strain>
    </source>
</reference>